<evidence type="ECO:0000313" key="3">
    <source>
        <dbReference type="Proteomes" id="UP000812966"/>
    </source>
</evidence>
<evidence type="ECO:0000256" key="1">
    <source>
        <dbReference type="SAM" id="MobiDB-lite"/>
    </source>
</evidence>
<dbReference type="Proteomes" id="UP000812966">
    <property type="component" value="Unassembled WGS sequence"/>
</dbReference>
<feature type="compositionally biased region" description="Basic and acidic residues" evidence="1">
    <location>
        <begin position="38"/>
        <end position="49"/>
    </location>
</feature>
<organism evidence="2 3">
    <name type="scientific">Filobasidium floriforme</name>
    <dbReference type="NCBI Taxonomy" id="5210"/>
    <lineage>
        <taxon>Eukaryota</taxon>
        <taxon>Fungi</taxon>
        <taxon>Dikarya</taxon>
        <taxon>Basidiomycota</taxon>
        <taxon>Agaricomycotina</taxon>
        <taxon>Tremellomycetes</taxon>
        <taxon>Filobasidiales</taxon>
        <taxon>Filobasidiaceae</taxon>
        <taxon>Filobasidium</taxon>
    </lineage>
</organism>
<dbReference type="EMBL" id="JABELV010000080">
    <property type="protein sequence ID" value="KAG7531897.1"/>
    <property type="molecule type" value="Genomic_DNA"/>
</dbReference>
<name>A0A8K0JJN5_9TREE</name>
<protein>
    <submittedName>
        <fullName evidence="2">Uncharacterized protein</fullName>
    </submittedName>
</protein>
<evidence type="ECO:0000313" key="2">
    <source>
        <dbReference type="EMBL" id="KAG7531897.1"/>
    </source>
</evidence>
<keyword evidence="3" id="KW-1185">Reference proteome</keyword>
<sequence length="49" mass="5268">MKNKGEVRKGEAGKADCTITMPDSMSCLPFRGQGQRSESVHDRSAKGQG</sequence>
<comment type="caution">
    <text evidence="2">The sequence shown here is derived from an EMBL/GenBank/DDBJ whole genome shotgun (WGS) entry which is preliminary data.</text>
</comment>
<gene>
    <name evidence="2" type="ORF">FFLO_04043</name>
</gene>
<feature type="region of interest" description="Disordered" evidence="1">
    <location>
        <begin position="1"/>
        <end position="49"/>
    </location>
</feature>
<dbReference type="AlphaFoldDB" id="A0A8K0JJN5"/>
<feature type="compositionally biased region" description="Basic and acidic residues" evidence="1">
    <location>
        <begin position="1"/>
        <end position="14"/>
    </location>
</feature>
<proteinExistence type="predicted"/>
<accession>A0A8K0JJN5</accession>
<reference evidence="2" key="1">
    <citation type="submission" date="2020-04" db="EMBL/GenBank/DDBJ databases">
        <title>Analysis of mating type loci in Filobasidium floriforme.</title>
        <authorList>
            <person name="Nowrousian M."/>
        </authorList>
    </citation>
    <scope>NUCLEOTIDE SEQUENCE</scope>
    <source>
        <strain evidence="2">CBS 6242</strain>
    </source>
</reference>